<name>A0AAE1QUF3_9SOLA</name>
<evidence type="ECO:0000313" key="3">
    <source>
        <dbReference type="Proteomes" id="UP001291623"/>
    </source>
</evidence>
<evidence type="ECO:0000313" key="2">
    <source>
        <dbReference type="EMBL" id="KAK4339439.1"/>
    </source>
</evidence>
<feature type="region of interest" description="Disordered" evidence="1">
    <location>
        <begin position="130"/>
        <end position="239"/>
    </location>
</feature>
<feature type="compositionally biased region" description="Low complexity" evidence="1">
    <location>
        <begin position="90"/>
        <end position="99"/>
    </location>
</feature>
<protein>
    <submittedName>
        <fullName evidence="2">Uncharacterized protein</fullName>
    </submittedName>
</protein>
<accession>A0AAE1QUF3</accession>
<dbReference type="AlphaFoldDB" id="A0AAE1QUF3"/>
<proteinExistence type="predicted"/>
<keyword evidence="3" id="KW-1185">Reference proteome</keyword>
<feature type="region of interest" description="Disordered" evidence="1">
    <location>
        <begin position="78"/>
        <end position="117"/>
    </location>
</feature>
<organism evidence="2 3">
    <name type="scientific">Anisodus tanguticus</name>
    <dbReference type="NCBI Taxonomy" id="243964"/>
    <lineage>
        <taxon>Eukaryota</taxon>
        <taxon>Viridiplantae</taxon>
        <taxon>Streptophyta</taxon>
        <taxon>Embryophyta</taxon>
        <taxon>Tracheophyta</taxon>
        <taxon>Spermatophyta</taxon>
        <taxon>Magnoliopsida</taxon>
        <taxon>eudicotyledons</taxon>
        <taxon>Gunneridae</taxon>
        <taxon>Pentapetalae</taxon>
        <taxon>asterids</taxon>
        <taxon>lamiids</taxon>
        <taxon>Solanales</taxon>
        <taxon>Solanaceae</taxon>
        <taxon>Solanoideae</taxon>
        <taxon>Hyoscyameae</taxon>
        <taxon>Anisodus</taxon>
    </lineage>
</organism>
<evidence type="ECO:0000256" key="1">
    <source>
        <dbReference type="SAM" id="MobiDB-lite"/>
    </source>
</evidence>
<dbReference type="Proteomes" id="UP001291623">
    <property type="component" value="Unassembled WGS sequence"/>
</dbReference>
<dbReference type="EMBL" id="JAVYJV010000023">
    <property type="protein sequence ID" value="KAK4339439.1"/>
    <property type="molecule type" value="Genomic_DNA"/>
</dbReference>
<comment type="caution">
    <text evidence="2">The sequence shown here is derived from an EMBL/GenBank/DDBJ whole genome shotgun (WGS) entry which is preliminary data.</text>
</comment>
<gene>
    <name evidence="2" type="ORF">RND71_040901</name>
</gene>
<reference evidence="2" key="1">
    <citation type="submission" date="2023-12" db="EMBL/GenBank/DDBJ databases">
        <title>Genome assembly of Anisodus tanguticus.</title>
        <authorList>
            <person name="Wang Y.-J."/>
        </authorList>
    </citation>
    <scope>NUCLEOTIDE SEQUENCE</scope>
    <source>
        <strain evidence="2">KB-2021</strain>
        <tissue evidence="2">Leaf</tissue>
    </source>
</reference>
<sequence length="304" mass="33558">MYVKLRTSFSKTLLSQVTELDKLRNENFEVLFCVVPPRSVTFTDVDRKYVPLSTFMGKVLPIVNVAFKCRIGSAYHQSAEEKETAKSKSLKPPKSPSVSSKRKRTSEAGDLSISQDAGISPEDVWVRKVTTTTTPEEETSAEVREENANKAAEPIMLPIDAAATPATTPPATEPVMIKDDNESTDEELLAKKTKTSTSKPPPSSQPAKALGKKTLNASSRKPEPLLTRSSGATGPQDKEIQHLKGLLQQKEAWLQQTSELPAIKAELERVKGDYLRAVNDLKLANKKKKVLDEENEELYDNVHA</sequence>